<gene>
    <name evidence="2" type="ORF">DES45_101445</name>
</gene>
<dbReference type="CDD" id="cd00093">
    <property type="entry name" value="HTH_XRE"/>
    <property type="match status" value="1"/>
</dbReference>
<dbReference type="Pfam" id="PF01381">
    <property type="entry name" value="HTH_3"/>
    <property type="match status" value="1"/>
</dbReference>
<dbReference type="AlphaFoldDB" id="A0A370HUK1"/>
<accession>A0A370HUK1</accession>
<dbReference type="InterPro" id="IPR001387">
    <property type="entry name" value="Cro/C1-type_HTH"/>
</dbReference>
<dbReference type="SMART" id="SM00530">
    <property type="entry name" value="HTH_XRE"/>
    <property type="match status" value="1"/>
</dbReference>
<protein>
    <submittedName>
        <fullName evidence="2">Transcriptional regulator with XRE-family HTH domain</fullName>
    </submittedName>
</protein>
<name>A0A370HUK1_9HYPH</name>
<dbReference type="PROSITE" id="PS50943">
    <property type="entry name" value="HTH_CROC1"/>
    <property type="match status" value="1"/>
</dbReference>
<evidence type="ECO:0000259" key="1">
    <source>
        <dbReference type="PROSITE" id="PS50943"/>
    </source>
</evidence>
<dbReference type="SUPFAM" id="SSF47413">
    <property type="entry name" value="lambda repressor-like DNA-binding domains"/>
    <property type="match status" value="1"/>
</dbReference>
<proteinExistence type="predicted"/>
<dbReference type="GO" id="GO:0003677">
    <property type="term" value="F:DNA binding"/>
    <property type="evidence" value="ECO:0007669"/>
    <property type="project" value="InterPro"/>
</dbReference>
<sequence length="141" mass="15622">MNRFARVPAPVKDQFSGDRLSKKATNQIDKEIGTRIRLRRTQIGMSQTKLGDALGITFQQVQKYEKGTNRISVGRLNQIAQTLGVNATYFLPEVDGTGLPAGVTPADKDSLELLSLFDRLKSKSMRQAILALARSACEQER</sequence>
<reference evidence="2 3" key="1">
    <citation type="submission" date="2018-07" db="EMBL/GenBank/DDBJ databases">
        <title>Genomic Encyclopedia of Type Strains, Phase IV (KMG-IV): sequencing the most valuable type-strain genomes for metagenomic binning, comparative biology and taxonomic classification.</title>
        <authorList>
            <person name="Goeker M."/>
        </authorList>
    </citation>
    <scope>NUCLEOTIDE SEQUENCE [LARGE SCALE GENOMIC DNA]</scope>
    <source>
        <strain evidence="2 3">DSM 14364</strain>
    </source>
</reference>
<evidence type="ECO:0000313" key="2">
    <source>
        <dbReference type="EMBL" id="RDI62177.1"/>
    </source>
</evidence>
<dbReference type="Gene3D" id="1.10.260.40">
    <property type="entry name" value="lambda repressor-like DNA-binding domains"/>
    <property type="match status" value="1"/>
</dbReference>
<dbReference type="EMBL" id="QQBB01000001">
    <property type="protein sequence ID" value="RDI62177.1"/>
    <property type="molecule type" value="Genomic_DNA"/>
</dbReference>
<evidence type="ECO:0000313" key="3">
    <source>
        <dbReference type="Proteomes" id="UP000254925"/>
    </source>
</evidence>
<feature type="domain" description="HTH cro/C1-type" evidence="1">
    <location>
        <begin position="36"/>
        <end position="90"/>
    </location>
</feature>
<keyword evidence="3" id="KW-1185">Reference proteome</keyword>
<dbReference type="InterPro" id="IPR010982">
    <property type="entry name" value="Lambda_DNA-bd_dom_sf"/>
</dbReference>
<dbReference type="Proteomes" id="UP000254925">
    <property type="component" value="Unassembled WGS sequence"/>
</dbReference>
<organism evidence="2 3">
    <name type="scientific">Microvirga subterranea</name>
    <dbReference type="NCBI Taxonomy" id="186651"/>
    <lineage>
        <taxon>Bacteria</taxon>
        <taxon>Pseudomonadati</taxon>
        <taxon>Pseudomonadota</taxon>
        <taxon>Alphaproteobacteria</taxon>
        <taxon>Hyphomicrobiales</taxon>
        <taxon>Methylobacteriaceae</taxon>
        <taxon>Microvirga</taxon>
    </lineage>
</organism>
<comment type="caution">
    <text evidence="2">The sequence shown here is derived from an EMBL/GenBank/DDBJ whole genome shotgun (WGS) entry which is preliminary data.</text>
</comment>